<dbReference type="Proteomes" id="UP000279259">
    <property type="component" value="Unassembled WGS sequence"/>
</dbReference>
<name>A0A427YVA0_9TREE</name>
<keyword evidence="5" id="KW-1185">Reference proteome</keyword>
<dbReference type="GO" id="GO:0005634">
    <property type="term" value="C:nucleus"/>
    <property type="evidence" value="ECO:0007669"/>
    <property type="project" value="UniProtKB-SubCell"/>
</dbReference>
<dbReference type="EMBL" id="RSCD01000001">
    <property type="protein sequence ID" value="RSH94966.1"/>
    <property type="molecule type" value="Genomic_DNA"/>
</dbReference>
<comment type="caution">
    <text evidence="4">The sequence shown here is derived from an EMBL/GenBank/DDBJ whole genome shotgun (WGS) entry which is preliminary data.</text>
</comment>
<dbReference type="AlphaFoldDB" id="A0A427YVA0"/>
<feature type="region of interest" description="Disordered" evidence="3">
    <location>
        <begin position="49"/>
        <end position="92"/>
    </location>
</feature>
<feature type="compositionally biased region" description="Low complexity" evidence="3">
    <location>
        <begin position="49"/>
        <end position="72"/>
    </location>
</feature>
<dbReference type="STRING" id="1890683.A0A427YVA0"/>
<proteinExistence type="predicted"/>
<dbReference type="CDD" id="cd12148">
    <property type="entry name" value="fungal_TF_MHR"/>
    <property type="match status" value="1"/>
</dbReference>
<gene>
    <name evidence="4" type="ORF">EHS25_000051</name>
</gene>
<evidence type="ECO:0000256" key="2">
    <source>
        <dbReference type="ARBA" id="ARBA00023242"/>
    </source>
</evidence>
<reference evidence="4 5" key="1">
    <citation type="submission" date="2018-11" db="EMBL/GenBank/DDBJ databases">
        <title>Genome sequence of Saitozyma podzolica DSM 27192.</title>
        <authorList>
            <person name="Aliyu H."/>
            <person name="Gorte O."/>
            <person name="Ochsenreither K."/>
        </authorList>
    </citation>
    <scope>NUCLEOTIDE SEQUENCE [LARGE SCALE GENOMIC DNA]</scope>
    <source>
        <strain evidence="4 5">DSM 27192</strain>
    </source>
</reference>
<evidence type="ECO:0000256" key="1">
    <source>
        <dbReference type="ARBA" id="ARBA00004123"/>
    </source>
</evidence>
<keyword evidence="2" id="KW-0539">Nucleus</keyword>
<evidence type="ECO:0000313" key="5">
    <source>
        <dbReference type="Proteomes" id="UP000279259"/>
    </source>
</evidence>
<dbReference type="OrthoDB" id="3364175at2759"/>
<dbReference type="InterPro" id="IPR050613">
    <property type="entry name" value="Sec_Metabolite_Reg"/>
</dbReference>
<organism evidence="4 5">
    <name type="scientific">Saitozyma podzolica</name>
    <dbReference type="NCBI Taxonomy" id="1890683"/>
    <lineage>
        <taxon>Eukaryota</taxon>
        <taxon>Fungi</taxon>
        <taxon>Dikarya</taxon>
        <taxon>Basidiomycota</taxon>
        <taxon>Agaricomycotina</taxon>
        <taxon>Tremellomycetes</taxon>
        <taxon>Tremellales</taxon>
        <taxon>Trimorphomycetaceae</taxon>
        <taxon>Saitozyma</taxon>
    </lineage>
</organism>
<dbReference type="PANTHER" id="PTHR31001">
    <property type="entry name" value="UNCHARACTERIZED TRANSCRIPTIONAL REGULATORY PROTEIN"/>
    <property type="match status" value="1"/>
</dbReference>
<evidence type="ECO:0008006" key="6">
    <source>
        <dbReference type="Google" id="ProtNLM"/>
    </source>
</evidence>
<feature type="compositionally biased region" description="Basic and acidic residues" evidence="3">
    <location>
        <begin position="74"/>
        <end position="86"/>
    </location>
</feature>
<protein>
    <recommendedName>
        <fullName evidence="6">Transcription factor domain-containing protein</fullName>
    </recommendedName>
</protein>
<comment type="subcellular location">
    <subcellularLocation>
        <location evidence="1">Nucleus</location>
    </subcellularLocation>
</comment>
<evidence type="ECO:0000313" key="4">
    <source>
        <dbReference type="EMBL" id="RSH94966.1"/>
    </source>
</evidence>
<sequence>MSSLFKILRQDMLAANAQLAGRVADLERLVRTCLQGQILPDVSMAAALPVSSPSSPMATATPSPSPSGTATSRQAEDEHEDTRRDSLGGNDDDEAEAAATLEFLAIGRLRAASPGGLQEDTQWVEASGLGGDTDGDLQYNISPMSGGGTTWAQAVTLSLLEPATPIPPDPQTSLKRLAPAQPYRPNRQLLVEYRQAIKAEMLARLPPAAIGRALVRFDIENVAWMHCCYHGPTFQSESDLFWAELGSHDVEINWSFLALLFGVLMSAAYHLPEDTFSYLFPSRMSALGSSYERSLVACEMCLREADWMRSHSLYAVQCVAVITSAANHIGKADLYFTLLGAAVRVAQALNLHRLGPDDPRLYKSKASKVSKLIIAREVRKRTWYQLVYQGESAWIVTCLCTDAFHVAFNGACSINRAQFNTPPPLHCVDSRLSQGAEAAEISLEIPTTDSHVCQLHKLALQVNRAYSTTDSLAILPYDKLLEIDHDMQVIRDEAPAWMRDETVPLAPGMPAWADWQRRAYIISASHKNPVQVIVLHRPYLGRAFRKDSPYARSRENCLEHAHKILRMFKACSLPQFRTTWTVLVHAVAASLILLLDASHKTDPDPGVANSIQIVRDTIGVLRGLVDHSIIAKKGFLVLSPLVEDSAQLAGAGAGSGATVSENDRNAFLGKAEVELKRALDVFRRAPPVIPPATSASPTLRAQNVLENEDNSHVVARSGMIGMMAESGAEQVPFAGAAMEEYATDALDPFAWLSQSDWGTLDLAGQIMDWDNLDTWGLGDGAGGTDWMGFS</sequence>
<dbReference type="PANTHER" id="PTHR31001:SF76">
    <property type="entry name" value="ZN(2)-C6 FUNGAL-TYPE DOMAIN-CONTAINING PROTEIN"/>
    <property type="match status" value="1"/>
</dbReference>
<accession>A0A427YVA0</accession>
<evidence type="ECO:0000256" key="3">
    <source>
        <dbReference type="SAM" id="MobiDB-lite"/>
    </source>
</evidence>